<protein>
    <submittedName>
        <fullName evidence="3">Acetyl xylan esterase AXE1</fullName>
    </submittedName>
</protein>
<dbReference type="AlphaFoldDB" id="A0A2M9BLC1"/>
<organism evidence="3 4">
    <name type="scientific">Hymenobacter chitinivorans DSM 11115</name>
    <dbReference type="NCBI Taxonomy" id="1121954"/>
    <lineage>
        <taxon>Bacteria</taxon>
        <taxon>Pseudomonadati</taxon>
        <taxon>Bacteroidota</taxon>
        <taxon>Cytophagia</taxon>
        <taxon>Cytophagales</taxon>
        <taxon>Hymenobacteraceae</taxon>
        <taxon>Hymenobacter</taxon>
    </lineage>
</organism>
<dbReference type="InterPro" id="IPR050261">
    <property type="entry name" value="FrsA_esterase"/>
</dbReference>
<dbReference type="SUPFAM" id="SSF53474">
    <property type="entry name" value="alpha/beta-Hydrolases"/>
    <property type="match status" value="2"/>
</dbReference>
<dbReference type="EMBL" id="PGFA01000001">
    <property type="protein sequence ID" value="PJJ58748.1"/>
    <property type="molecule type" value="Genomic_DNA"/>
</dbReference>
<evidence type="ECO:0000259" key="2">
    <source>
        <dbReference type="Pfam" id="PF05448"/>
    </source>
</evidence>
<proteinExistence type="predicted"/>
<feature type="signal peptide" evidence="1">
    <location>
        <begin position="1"/>
        <end position="24"/>
    </location>
</feature>
<dbReference type="Proteomes" id="UP000228535">
    <property type="component" value="Unassembled WGS sequence"/>
</dbReference>
<dbReference type="PANTHER" id="PTHR22946">
    <property type="entry name" value="DIENELACTONE HYDROLASE DOMAIN-CONTAINING PROTEIN-RELATED"/>
    <property type="match status" value="1"/>
</dbReference>
<accession>A0A2M9BLC1</accession>
<dbReference type="PANTHER" id="PTHR22946:SF8">
    <property type="entry name" value="ACETYL XYLAN ESTERASE DOMAIN-CONTAINING PROTEIN"/>
    <property type="match status" value="1"/>
</dbReference>
<evidence type="ECO:0000256" key="1">
    <source>
        <dbReference type="SAM" id="SignalP"/>
    </source>
</evidence>
<feature type="chain" id="PRO_5014967784" evidence="1">
    <location>
        <begin position="25"/>
        <end position="670"/>
    </location>
</feature>
<keyword evidence="1" id="KW-0732">Signal</keyword>
<keyword evidence="4" id="KW-1185">Reference proteome</keyword>
<dbReference type="Gene3D" id="3.40.50.1820">
    <property type="entry name" value="alpha/beta hydrolase"/>
    <property type="match status" value="2"/>
</dbReference>
<comment type="caution">
    <text evidence="3">The sequence shown here is derived from an EMBL/GenBank/DDBJ whole genome shotgun (WGS) entry which is preliminary data.</text>
</comment>
<evidence type="ECO:0000313" key="4">
    <source>
        <dbReference type="Proteomes" id="UP000228535"/>
    </source>
</evidence>
<evidence type="ECO:0000313" key="3">
    <source>
        <dbReference type="EMBL" id="PJJ58748.1"/>
    </source>
</evidence>
<gene>
    <name evidence="3" type="ORF">CLV45_0158</name>
</gene>
<sequence length="670" mass="73449">MLPFRMKTFLLTLLGVLSLHLARAQKQYDVLDWKANVSLNTALIQQMHQQYAGRRTALSQALASEAGVRAYRDSARARFRRVLGPMPAKTPLKATVTGTLARDGYRIEKVIYESTPRHRVTANLYLPAGAPGKLPGVLLFCGHEAESKATESYQKTAILFAQHGFVVFVIDPISQGERYQLVDAAGQPLTRGGTTEHTLLNSESALLGTGSVADELWDNVRGLDYLLTRPEVDAARIGALGNSGGATQTAYFIGFDERVKVASLCSYVATGERVLELTGASDGCVMVPGLGAARLDVADWPLMFAPQPLQILAGRFDFVDYNIIQDTYAELQQAYQRLGQPEKVSLFTYDDGHGISQPKREAAVQWFRRWLYNDNQPVAEGALATLKPEELWCTKTGQVATAFKDEVLLPRRNLAVAAELARQRKKNGPPQDLPAAIRRQLGLPAQLDAPVTVEWKGEASAKDNITLRKLIIRREGQVPLPALLALPAGEAPVSKVVLWLPEQGKRRLADSTALLHSYLRQNYAVLLADLRGLGETTDPEALNDKKFYNAEYRNALLALHLGQPLLGQRVVDVFMVLGFIGQEPRLKAAPVEVYATGRAALVAAHAAVLTPRLSRVWLGPGALTSFQQILAQPTARDWYSLVLPGVLRHYDLPDLTAALGPQRLLTTANP</sequence>
<dbReference type="InterPro" id="IPR029058">
    <property type="entry name" value="AB_hydrolase_fold"/>
</dbReference>
<feature type="domain" description="Acetyl xylan esterase" evidence="2">
    <location>
        <begin position="108"/>
        <end position="281"/>
    </location>
</feature>
<dbReference type="InterPro" id="IPR008391">
    <property type="entry name" value="AXE1_dom"/>
</dbReference>
<dbReference type="Pfam" id="PF05448">
    <property type="entry name" value="AXE1"/>
    <property type="match status" value="1"/>
</dbReference>
<name>A0A2M9BLC1_9BACT</name>
<reference evidence="3 4" key="1">
    <citation type="submission" date="2017-11" db="EMBL/GenBank/DDBJ databases">
        <title>Genomic Encyclopedia of Archaeal and Bacterial Type Strains, Phase II (KMG-II): From Individual Species to Whole Genera.</title>
        <authorList>
            <person name="Goeker M."/>
        </authorList>
    </citation>
    <scope>NUCLEOTIDE SEQUENCE [LARGE SCALE GENOMIC DNA]</scope>
    <source>
        <strain evidence="3 4">DSM 11115</strain>
    </source>
</reference>